<name>A0A7Y9Y1A4_9SPHN</name>
<evidence type="ECO:0000313" key="2">
    <source>
        <dbReference type="Proteomes" id="UP000522081"/>
    </source>
</evidence>
<accession>A0A7Y9Y1A4</accession>
<proteinExistence type="predicted"/>
<dbReference type="AlphaFoldDB" id="A0A7Y9Y1A4"/>
<evidence type="ECO:0008006" key="3">
    <source>
        <dbReference type="Google" id="ProtNLM"/>
    </source>
</evidence>
<dbReference type="Proteomes" id="UP000522081">
    <property type="component" value="Unassembled WGS sequence"/>
</dbReference>
<organism evidence="1 2">
    <name type="scientific">Novosphingobium marinum</name>
    <dbReference type="NCBI Taxonomy" id="1514948"/>
    <lineage>
        <taxon>Bacteria</taxon>
        <taxon>Pseudomonadati</taxon>
        <taxon>Pseudomonadota</taxon>
        <taxon>Alphaproteobacteria</taxon>
        <taxon>Sphingomonadales</taxon>
        <taxon>Sphingomonadaceae</taxon>
        <taxon>Novosphingobium</taxon>
    </lineage>
</organism>
<dbReference type="InterPro" id="IPR009097">
    <property type="entry name" value="Cyclic_Pdiesterase"/>
</dbReference>
<protein>
    <recommendedName>
        <fullName evidence="3">2'-5' RNA ligase family protein</fullName>
    </recommendedName>
</protein>
<evidence type="ECO:0000313" key="1">
    <source>
        <dbReference type="EMBL" id="NYH96898.1"/>
    </source>
</evidence>
<keyword evidence="2" id="KW-1185">Reference proteome</keyword>
<dbReference type="RefSeq" id="WP_229735693.1">
    <property type="nucleotide sequence ID" value="NZ_BMGF01000010.1"/>
</dbReference>
<dbReference type="SUPFAM" id="SSF55144">
    <property type="entry name" value="LigT-like"/>
    <property type="match status" value="1"/>
</dbReference>
<gene>
    <name evidence="1" type="ORF">FHS75_003249</name>
</gene>
<dbReference type="Pfam" id="PF13563">
    <property type="entry name" value="2_5_RNA_ligase2"/>
    <property type="match status" value="1"/>
</dbReference>
<dbReference type="EMBL" id="JACBZF010000008">
    <property type="protein sequence ID" value="NYH96898.1"/>
    <property type="molecule type" value="Genomic_DNA"/>
</dbReference>
<comment type="caution">
    <text evidence="1">The sequence shown here is derived from an EMBL/GenBank/DDBJ whole genome shotgun (WGS) entry which is preliminary data.</text>
</comment>
<dbReference type="Gene3D" id="3.90.1140.10">
    <property type="entry name" value="Cyclic phosphodiesterase"/>
    <property type="match status" value="1"/>
</dbReference>
<sequence length="176" mass="19677">MSPPPGTADGKPLLVTAEMPKDILAWADGLRRAHFPPERNRLRAHVTLFHALPPSSEGEVRRTLAELSKEAEPPPARIDSLMNLGRGTALAVHCPDVVALHSEMQDRFHGLMTPQDSQKLRLHITIQNKVTGDEAKALQAQLGPSLEPVEFRFHGLGLYAYEDGLWRFMREYPFRG</sequence>
<reference evidence="1 2" key="1">
    <citation type="submission" date="2020-07" db="EMBL/GenBank/DDBJ databases">
        <title>Genomic Encyclopedia of Type Strains, Phase IV (KMG-IV): sequencing the most valuable type-strain genomes for metagenomic binning, comparative biology and taxonomic classification.</title>
        <authorList>
            <person name="Goeker M."/>
        </authorList>
    </citation>
    <scope>NUCLEOTIDE SEQUENCE [LARGE SCALE GENOMIC DNA]</scope>
    <source>
        <strain evidence="1 2">DSM 29043</strain>
    </source>
</reference>